<comment type="caution">
    <text evidence="1">The sequence shown here is derived from an EMBL/GenBank/DDBJ whole genome shotgun (WGS) entry which is preliminary data.</text>
</comment>
<dbReference type="GO" id="GO:0032259">
    <property type="term" value="P:methylation"/>
    <property type="evidence" value="ECO:0007669"/>
    <property type="project" value="UniProtKB-KW"/>
</dbReference>
<sequence>MAHLFGLATVASLGIATVIFDFTRTPYRNVPRPS</sequence>
<dbReference type="VEuPathDB" id="ToxoDB:TGARI_247920A"/>
<evidence type="ECO:0000313" key="2">
    <source>
        <dbReference type="Proteomes" id="UP000074247"/>
    </source>
</evidence>
<gene>
    <name evidence="1" type="ORF">TGARI_247920A</name>
</gene>
<proteinExistence type="predicted"/>
<dbReference type="EMBL" id="AGQS02003393">
    <property type="protein sequence ID" value="KYF49580.1"/>
    <property type="molecule type" value="Genomic_DNA"/>
</dbReference>
<accession>A0A139YB07</accession>
<keyword evidence="1" id="KW-0808">Transferase</keyword>
<feature type="non-terminal residue" evidence="1">
    <location>
        <position position="34"/>
    </location>
</feature>
<name>A0A139YB07_TOXGO</name>
<dbReference type="Proteomes" id="UP000074247">
    <property type="component" value="Unassembled WGS sequence"/>
</dbReference>
<dbReference type="AlphaFoldDB" id="A0A139YB07"/>
<dbReference type="EC" id="2.1.1.17" evidence="1"/>
<protein>
    <submittedName>
        <fullName evidence="1">Methyltransferase domain-containing protein</fullName>
        <ecNumber evidence="1">2.1.1.17</ecNumber>
    </submittedName>
</protein>
<reference evidence="1 2" key="1">
    <citation type="journal article" date="2016" name="Nat. Commun.">
        <title>Local admixture of amplified and diversified secreted pathogenesis determinants shapes mosaic Toxoplasma gondii genomes.</title>
        <authorList>
            <person name="Lorenzi H."/>
            <person name="Khan A."/>
            <person name="Behnke M.S."/>
            <person name="Namasivayam S."/>
            <person name="Swapna L.S."/>
            <person name="Hadjithomas M."/>
            <person name="Karamycheva S."/>
            <person name="Pinney D."/>
            <person name="Brunk B.P."/>
            <person name="Ajioka J.W."/>
            <person name="Ajzenberg D."/>
            <person name="Boothroyd J.C."/>
            <person name="Boyle J.P."/>
            <person name="Darde M.L."/>
            <person name="Diaz-Miranda M.A."/>
            <person name="Dubey J.P."/>
            <person name="Fritz H.M."/>
            <person name="Gennari S.M."/>
            <person name="Gregory B.D."/>
            <person name="Kim K."/>
            <person name="Saeij J.P."/>
            <person name="Su C."/>
            <person name="White M.W."/>
            <person name="Zhu X.Q."/>
            <person name="Howe D.K."/>
            <person name="Rosenthal B.M."/>
            <person name="Grigg M.E."/>
            <person name="Parkinson J."/>
            <person name="Liu L."/>
            <person name="Kissinger J.C."/>
            <person name="Roos D.S."/>
            <person name="Sibley L.D."/>
        </authorList>
    </citation>
    <scope>NUCLEOTIDE SEQUENCE [LARGE SCALE GENOMIC DNA]</scope>
    <source>
        <strain evidence="1 2">ARI</strain>
    </source>
</reference>
<keyword evidence="1" id="KW-0489">Methyltransferase</keyword>
<dbReference type="GO" id="GO:0004608">
    <property type="term" value="F:phosphatidylethanolamine N-methyltransferase activity"/>
    <property type="evidence" value="ECO:0007669"/>
    <property type="project" value="UniProtKB-EC"/>
</dbReference>
<evidence type="ECO:0000313" key="1">
    <source>
        <dbReference type="EMBL" id="KYF49580.1"/>
    </source>
</evidence>
<organism evidence="1 2">
    <name type="scientific">Toxoplasma gondii ARI</name>
    <dbReference type="NCBI Taxonomy" id="1074872"/>
    <lineage>
        <taxon>Eukaryota</taxon>
        <taxon>Sar</taxon>
        <taxon>Alveolata</taxon>
        <taxon>Apicomplexa</taxon>
        <taxon>Conoidasida</taxon>
        <taxon>Coccidia</taxon>
        <taxon>Eucoccidiorida</taxon>
        <taxon>Eimeriorina</taxon>
        <taxon>Sarcocystidae</taxon>
        <taxon>Toxoplasma</taxon>
    </lineage>
</organism>